<dbReference type="AlphaFoldDB" id="A0A845GQ89"/>
<feature type="transmembrane region" description="Helical" evidence="1">
    <location>
        <begin position="430"/>
        <end position="455"/>
    </location>
</feature>
<sequence>MIAGTPTAGTSGLYRRIWRWHFFAGLVCVPFIFSLAATGAMYLFNRQIDDLVYAQQMLRQEPAGKATPVPASTLIANALHAWPGQAKALTLPADERHNAQVDVIQPDGATVQVFVDPGTGAVAGAIDESRRLMTIVKHIHSLAIAGDGGKAVIEIVAGWIIMLMASGAYLWWPRGRRAGVVSIRRQAQGRVWWRDLHAVTGAFGGGIILFLALTGMPWSVFWGKNVNAWLSAHDLGVPDGMWRGVPKSTLPANALGDLPWTQQQQAVPASDDPHAAHKAAPHQVRSNPGYNLLDNSAIASPDAIVTQLAAMGVDRGYRLALPGDPRGVYSAIYMPGQVADHRVVHIDQYSGKVLMDIGAGRVGAIGRITEWGVAVHQGLEYGTPNLLVMLAGCLALMALCVSGIVMWWQRRPAGKLAAPALRHGDRLAKGVMLIAVVLGCCFPLLGASMLAVLLLDTLIGAVRRPAV</sequence>
<keyword evidence="1" id="KW-1133">Transmembrane helix</keyword>
<comment type="caution">
    <text evidence="2">The sequence shown here is derived from an EMBL/GenBank/DDBJ whole genome shotgun (WGS) entry which is preliminary data.</text>
</comment>
<dbReference type="PANTHER" id="PTHR34219:SF1">
    <property type="entry name" value="PEPSY DOMAIN-CONTAINING PROTEIN"/>
    <property type="match status" value="1"/>
</dbReference>
<proteinExistence type="predicted"/>
<feature type="transmembrane region" description="Helical" evidence="1">
    <location>
        <begin position="151"/>
        <end position="172"/>
    </location>
</feature>
<dbReference type="RefSeq" id="WP_161084552.1">
    <property type="nucleotide sequence ID" value="NZ_WWCX01000026.1"/>
</dbReference>
<evidence type="ECO:0000313" key="2">
    <source>
        <dbReference type="EMBL" id="MYM95436.1"/>
    </source>
</evidence>
<gene>
    <name evidence="2" type="ORF">GTP90_16335</name>
</gene>
<name>A0A845GQ89_9BURK</name>
<accession>A0A845GQ89</accession>
<organism evidence="2 3">
    <name type="scientific">Duganella vulcania</name>
    <dbReference type="NCBI Taxonomy" id="2692166"/>
    <lineage>
        <taxon>Bacteria</taxon>
        <taxon>Pseudomonadati</taxon>
        <taxon>Pseudomonadota</taxon>
        <taxon>Betaproteobacteria</taxon>
        <taxon>Burkholderiales</taxon>
        <taxon>Oxalobacteraceae</taxon>
        <taxon>Telluria group</taxon>
        <taxon>Duganella</taxon>
    </lineage>
</organism>
<evidence type="ECO:0000313" key="3">
    <source>
        <dbReference type="Proteomes" id="UP000447355"/>
    </source>
</evidence>
<dbReference type="EMBL" id="WWCX01000026">
    <property type="protein sequence ID" value="MYM95436.1"/>
    <property type="molecule type" value="Genomic_DNA"/>
</dbReference>
<dbReference type="Pfam" id="PF03929">
    <property type="entry name" value="PepSY_TM"/>
    <property type="match status" value="1"/>
</dbReference>
<dbReference type="Proteomes" id="UP000447355">
    <property type="component" value="Unassembled WGS sequence"/>
</dbReference>
<feature type="transmembrane region" description="Helical" evidence="1">
    <location>
        <begin position="386"/>
        <end position="409"/>
    </location>
</feature>
<keyword evidence="1" id="KW-0472">Membrane</keyword>
<feature type="transmembrane region" description="Helical" evidence="1">
    <location>
        <begin position="192"/>
        <end position="213"/>
    </location>
</feature>
<protein>
    <submittedName>
        <fullName evidence="2">PepSY domain-containing protein</fullName>
    </submittedName>
</protein>
<dbReference type="InterPro" id="IPR005625">
    <property type="entry name" value="PepSY-ass_TM"/>
</dbReference>
<dbReference type="PANTHER" id="PTHR34219">
    <property type="entry name" value="IRON-REGULATED INNER MEMBRANE PROTEIN-RELATED"/>
    <property type="match status" value="1"/>
</dbReference>
<evidence type="ECO:0000256" key="1">
    <source>
        <dbReference type="SAM" id="Phobius"/>
    </source>
</evidence>
<keyword evidence="1" id="KW-0812">Transmembrane</keyword>
<reference evidence="2" key="1">
    <citation type="submission" date="2019-12" db="EMBL/GenBank/DDBJ databases">
        <title>Novel species isolated from a subtropical stream in China.</title>
        <authorList>
            <person name="Lu H."/>
        </authorList>
    </citation>
    <scope>NUCLEOTIDE SEQUENCE [LARGE SCALE GENOMIC DNA]</scope>
    <source>
        <strain evidence="2">FT81W</strain>
    </source>
</reference>
<feature type="transmembrane region" description="Helical" evidence="1">
    <location>
        <begin position="20"/>
        <end position="44"/>
    </location>
</feature>